<feature type="compositionally biased region" description="Basic and acidic residues" evidence="16">
    <location>
        <begin position="158"/>
        <end position="168"/>
    </location>
</feature>
<evidence type="ECO:0000256" key="2">
    <source>
        <dbReference type="ARBA" id="ARBA00006344"/>
    </source>
</evidence>
<dbReference type="InterPro" id="IPR036412">
    <property type="entry name" value="HAD-like_sf"/>
</dbReference>
<evidence type="ECO:0000256" key="5">
    <source>
        <dbReference type="ARBA" id="ARBA00022448"/>
    </source>
</evidence>
<evidence type="ECO:0000256" key="15">
    <source>
        <dbReference type="ARBA" id="ARBA00061871"/>
    </source>
</evidence>
<comment type="subcellular location">
    <subcellularLocation>
        <location evidence="1">Mitochondrion inner membrane</location>
        <topology evidence="1">Single-pass membrane protein</topology>
    </subcellularLocation>
</comment>
<keyword evidence="7" id="KW-0999">Mitochondrion inner membrane</keyword>
<evidence type="ECO:0000256" key="1">
    <source>
        <dbReference type="ARBA" id="ARBA00004434"/>
    </source>
</evidence>
<comment type="similarity">
    <text evidence="2">Belongs to the TIM50 family.</text>
</comment>
<evidence type="ECO:0000256" key="10">
    <source>
        <dbReference type="ARBA" id="ARBA00022989"/>
    </source>
</evidence>
<evidence type="ECO:0000256" key="7">
    <source>
        <dbReference type="ARBA" id="ARBA00022792"/>
    </source>
</evidence>
<dbReference type="InterPro" id="IPR050365">
    <property type="entry name" value="TIM50"/>
</dbReference>
<sequence length="624" mass="70756">MTEGAVEEMFVVFALVSGKPPATFFGDWWCSGHARDSTIIWSGSIICSCSYLSLIMLRRAVLPLVRPHSLKSASRLTIAQCQTRGIRSDRARLHQPGDFKLPSQSQYSQKQYPPQRPVPRQAAEDIQTDSPVHDSSVRHTAQPTPPPQPQEPRTQTHRNTESVAREQATEPLPSEPLPDLRQGIPSDYDPDAKPNTPLPDLTQGIPSTIDAELSRSQRQGQSSTDSLNITEDGSNPQSTDPSQRGGDGLPRSSYVSSSDRRRSALTKYFYAFLASSAVIYALYMGRDWSEEEAEQHKDVANGYTPGLMYARAMARWGSTMSYYKDPVTKKLLPDAQVMDPNMPPYTLVLGLEDVLVHSEWSREHGWRIAKRPGLDYFVKYLSPYYELVIFSAQPSFTVDQIHRKIDPYQMVYPLFREMTVYEDGGYVKDLSYLNRDLSKVIVVDSDPHHVKKQPENAIVLPKWNGDPNDTTLIDLIPFLENVAALEYKDTREVIKSFDGKYIPVEFDRRQKLLREKWEAQQAEKRKHRKAGGFGLGSIFGGKPRNTTGMQSIHDAEAEGKHYTDIIRERGQEMYLRLSQHLEKEGSKILAEREAAEKKMQEEMMQNMKSGMFGWFGSSQPSDKK</sequence>
<dbReference type="SMART" id="SM00577">
    <property type="entry name" value="CPDc"/>
    <property type="match status" value="1"/>
</dbReference>
<evidence type="ECO:0000256" key="9">
    <source>
        <dbReference type="ARBA" id="ARBA00022946"/>
    </source>
</evidence>
<dbReference type="Proteomes" id="UP001309876">
    <property type="component" value="Unassembled WGS sequence"/>
</dbReference>
<organism evidence="18 19">
    <name type="scientific">Lithohypha guttulata</name>
    <dbReference type="NCBI Taxonomy" id="1690604"/>
    <lineage>
        <taxon>Eukaryota</taxon>
        <taxon>Fungi</taxon>
        <taxon>Dikarya</taxon>
        <taxon>Ascomycota</taxon>
        <taxon>Pezizomycotina</taxon>
        <taxon>Eurotiomycetes</taxon>
        <taxon>Chaetothyriomycetidae</taxon>
        <taxon>Chaetothyriales</taxon>
        <taxon>Trichomeriaceae</taxon>
        <taxon>Lithohypha</taxon>
    </lineage>
</organism>
<evidence type="ECO:0000256" key="16">
    <source>
        <dbReference type="SAM" id="MobiDB-lite"/>
    </source>
</evidence>
<dbReference type="InterPro" id="IPR023214">
    <property type="entry name" value="HAD_sf"/>
</dbReference>
<comment type="subunit">
    <text evidence="15">Component of the TIM23 complex, at least composed of TIM23/timX, TIM17/timQ, tim50 and TIM21/timU. Interacts with preproteins in transit.</text>
</comment>
<feature type="region of interest" description="Disordered" evidence="16">
    <location>
        <begin position="87"/>
        <end position="257"/>
    </location>
</feature>
<evidence type="ECO:0000313" key="18">
    <source>
        <dbReference type="EMBL" id="KAK5085203.1"/>
    </source>
</evidence>
<feature type="compositionally biased region" description="Basic and acidic residues" evidence="16">
    <location>
        <begin position="87"/>
        <end position="97"/>
    </location>
</feature>
<keyword evidence="10" id="KW-1133">Transmembrane helix</keyword>
<evidence type="ECO:0000313" key="19">
    <source>
        <dbReference type="Proteomes" id="UP001309876"/>
    </source>
</evidence>
<keyword evidence="5" id="KW-0813">Transport</keyword>
<dbReference type="Pfam" id="PF03031">
    <property type="entry name" value="NIF"/>
    <property type="match status" value="1"/>
</dbReference>
<dbReference type="CDD" id="cd07521">
    <property type="entry name" value="HAD_FCP1-like"/>
    <property type="match status" value="1"/>
</dbReference>
<keyword evidence="9" id="KW-0809">Transit peptide</keyword>
<accession>A0AAN7SZR8</accession>
<dbReference type="GO" id="GO:0005743">
    <property type="term" value="C:mitochondrial inner membrane"/>
    <property type="evidence" value="ECO:0007669"/>
    <property type="project" value="UniProtKB-SubCell"/>
</dbReference>
<dbReference type="InterPro" id="IPR004274">
    <property type="entry name" value="FCP1_dom"/>
</dbReference>
<evidence type="ECO:0000256" key="12">
    <source>
        <dbReference type="ARBA" id="ARBA00023128"/>
    </source>
</evidence>
<feature type="compositionally biased region" description="Low complexity" evidence="16">
    <location>
        <begin position="102"/>
        <end position="113"/>
    </location>
</feature>
<keyword evidence="12" id="KW-0496">Mitochondrion</keyword>
<dbReference type="GO" id="GO:0015031">
    <property type="term" value="P:protein transport"/>
    <property type="evidence" value="ECO:0007669"/>
    <property type="project" value="UniProtKB-KW"/>
</dbReference>
<evidence type="ECO:0000259" key="17">
    <source>
        <dbReference type="PROSITE" id="PS50969"/>
    </source>
</evidence>
<keyword evidence="11" id="KW-0811">Translocation</keyword>
<dbReference type="EMBL" id="JAVRRJ010000004">
    <property type="protein sequence ID" value="KAK5085203.1"/>
    <property type="molecule type" value="Genomic_DNA"/>
</dbReference>
<dbReference type="FunFam" id="3.40.50.1000:FF:000019">
    <property type="entry name" value="Mitochondrial import inner membrane translocase subunit TIM50"/>
    <property type="match status" value="1"/>
</dbReference>
<keyword evidence="19" id="KW-1185">Reference proteome</keyword>
<keyword evidence="6" id="KW-0812">Transmembrane</keyword>
<dbReference type="Gene3D" id="3.40.50.1000">
    <property type="entry name" value="HAD superfamily/HAD-like"/>
    <property type="match status" value="1"/>
</dbReference>
<feature type="domain" description="FCP1 homology" evidence="17">
    <location>
        <begin position="340"/>
        <end position="482"/>
    </location>
</feature>
<evidence type="ECO:0000256" key="13">
    <source>
        <dbReference type="ARBA" id="ARBA00023136"/>
    </source>
</evidence>
<dbReference type="SUPFAM" id="SSF56784">
    <property type="entry name" value="HAD-like"/>
    <property type="match status" value="1"/>
</dbReference>
<comment type="caution">
    <text evidence="18">The sequence shown here is derived from an EMBL/GenBank/DDBJ whole genome shotgun (WGS) entry which is preliminary data.</text>
</comment>
<gene>
    <name evidence="18" type="primary">TIM50</name>
    <name evidence="18" type="ORF">LTR05_004483</name>
</gene>
<proteinExistence type="inferred from homology"/>
<evidence type="ECO:0000256" key="6">
    <source>
        <dbReference type="ARBA" id="ARBA00022692"/>
    </source>
</evidence>
<evidence type="ECO:0000256" key="11">
    <source>
        <dbReference type="ARBA" id="ARBA00023010"/>
    </source>
</evidence>
<keyword evidence="8" id="KW-0653">Protein transport</keyword>
<evidence type="ECO:0000256" key="3">
    <source>
        <dbReference type="ARBA" id="ARBA00013483"/>
    </source>
</evidence>
<dbReference type="PANTHER" id="PTHR12210">
    <property type="entry name" value="DULLARD PROTEIN PHOSPHATASE"/>
    <property type="match status" value="1"/>
</dbReference>
<dbReference type="PROSITE" id="PS50969">
    <property type="entry name" value="FCP1"/>
    <property type="match status" value="1"/>
</dbReference>
<evidence type="ECO:0000256" key="14">
    <source>
        <dbReference type="ARBA" id="ARBA00059797"/>
    </source>
</evidence>
<evidence type="ECO:0000256" key="8">
    <source>
        <dbReference type="ARBA" id="ARBA00022927"/>
    </source>
</evidence>
<evidence type="ECO:0000256" key="4">
    <source>
        <dbReference type="ARBA" id="ARBA00020799"/>
    </source>
</evidence>
<comment type="function">
    <text evidence="14">Essential component of the TIM23 complex, a complex that mediates the translocation of transit peptide-containing proteins across the mitochondrial inner membrane. Required to direct preproteins in transit and direct them to the channel protein TIM23, and possibly facilitates transfer of the translocating proteins from the TOM complex to the TIM23 complex.</text>
</comment>
<protein>
    <recommendedName>
        <fullName evidence="4">Mitochondrial import inner membrane translocase subunit TIM50</fullName>
    </recommendedName>
    <alternativeName>
        <fullName evidence="3">Mitochondrial import inner membrane translocase subunit tim50</fullName>
    </alternativeName>
</protein>
<feature type="compositionally biased region" description="Polar residues" evidence="16">
    <location>
        <begin position="214"/>
        <end position="242"/>
    </location>
</feature>
<name>A0AAN7SZR8_9EURO</name>
<reference evidence="18 19" key="1">
    <citation type="submission" date="2023-08" db="EMBL/GenBank/DDBJ databases">
        <title>Black Yeasts Isolated from many extreme environments.</title>
        <authorList>
            <person name="Coleine C."/>
            <person name="Stajich J.E."/>
            <person name="Selbmann L."/>
        </authorList>
    </citation>
    <scope>NUCLEOTIDE SEQUENCE [LARGE SCALE GENOMIC DNA]</scope>
    <source>
        <strain evidence="18 19">CCFEE 5910</strain>
    </source>
</reference>
<dbReference type="AlphaFoldDB" id="A0AAN7SZR8"/>
<keyword evidence="13" id="KW-0472">Membrane</keyword>